<organism evidence="1 2">
    <name type="scientific">Minwuia thermotolerans</name>
    <dbReference type="NCBI Taxonomy" id="2056226"/>
    <lineage>
        <taxon>Bacteria</taxon>
        <taxon>Pseudomonadati</taxon>
        <taxon>Pseudomonadota</taxon>
        <taxon>Alphaproteobacteria</taxon>
        <taxon>Minwuiales</taxon>
        <taxon>Minwuiaceae</taxon>
        <taxon>Minwuia</taxon>
    </lineage>
</organism>
<dbReference type="Pfam" id="PF02643">
    <property type="entry name" value="DUF192"/>
    <property type="match status" value="1"/>
</dbReference>
<dbReference type="InterPro" id="IPR038695">
    <property type="entry name" value="Saro_0823-like_sf"/>
</dbReference>
<gene>
    <name evidence="1" type="ORF">CVT23_03225</name>
</gene>
<dbReference type="EMBL" id="PHIG01000007">
    <property type="protein sequence ID" value="PJK31280.1"/>
    <property type="molecule type" value="Genomic_DNA"/>
</dbReference>
<sequence>MVEVADSARERSRGLMFRPMLEDAHGMLFDFGKPQHVSFWMKNTLIPLDLIFIDESGEITHIHPQARPHDETAIPSKGEILAVLEINGGLARQLEIQVGDTVRHEVFGNLD</sequence>
<evidence type="ECO:0008006" key="3">
    <source>
        <dbReference type="Google" id="ProtNLM"/>
    </source>
</evidence>
<accession>A0A2M9G6E5</accession>
<evidence type="ECO:0000313" key="2">
    <source>
        <dbReference type="Proteomes" id="UP000229498"/>
    </source>
</evidence>
<reference evidence="1 2" key="1">
    <citation type="submission" date="2017-11" db="EMBL/GenBank/DDBJ databases">
        <title>Draft genome sequence of Rhizobiales bacterium SY3-13.</title>
        <authorList>
            <person name="Sun C."/>
        </authorList>
    </citation>
    <scope>NUCLEOTIDE SEQUENCE [LARGE SCALE GENOMIC DNA]</scope>
    <source>
        <strain evidence="1 2">SY3-13</strain>
    </source>
</reference>
<dbReference type="InterPro" id="IPR003795">
    <property type="entry name" value="DUF192"/>
</dbReference>
<dbReference type="Gene3D" id="2.60.120.1140">
    <property type="entry name" value="Protein of unknown function DUF192"/>
    <property type="match status" value="1"/>
</dbReference>
<comment type="caution">
    <text evidence="1">The sequence shown here is derived from an EMBL/GenBank/DDBJ whole genome shotgun (WGS) entry which is preliminary data.</text>
</comment>
<dbReference type="PANTHER" id="PTHR37953">
    <property type="entry name" value="UPF0127 PROTEIN MJ1496"/>
    <property type="match status" value="1"/>
</dbReference>
<evidence type="ECO:0000313" key="1">
    <source>
        <dbReference type="EMBL" id="PJK31280.1"/>
    </source>
</evidence>
<protein>
    <recommendedName>
        <fullName evidence="3">DUF192 domain-containing protein</fullName>
    </recommendedName>
</protein>
<dbReference type="OrthoDB" id="9808290at2"/>
<dbReference type="Proteomes" id="UP000229498">
    <property type="component" value="Unassembled WGS sequence"/>
</dbReference>
<keyword evidence="2" id="KW-1185">Reference proteome</keyword>
<dbReference type="PANTHER" id="PTHR37953:SF1">
    <property type="entry name" value="UPF0127 PROTEIN MJ1496"/>
    <property type="match status" value="1"/>
</dbReference>
<proteinExistence type="predicted"/>
<dbReference type="AlphaFoldDB" id="A0A2M9G6E5"/>
<name>A0A2M9G6E5_9PROT</name>